<dbReference type="InterPro" id="IPR051399">
    <property type="entry name" value="RNA-guided_DNA_endo/Transpos"/>
</dbReference>
<evidence type="ECO:0000313" key="4">
    <source>
        <dbReference type="Proteomes" id="UP000004956"/>
    </source>
</evidence>
<feature type="domain" description="Cas12f1-like TNB" evidence="2">
    <location>
        <begin position="143"/>
        <end position="206"/>
    </location>
</feature>
<protein>
    <submittedName>
        <fullName evidence="3">Transposase, IS605 OrfB family</fullName>
    </submittedName>
</protein>
<dbReference type="PANTHER" id="PTHR30405">
    <property type="entry name" value="TRANSPOSASE"/>
    <property type="match status" value="1"/>
</dbReference>
<name>H3KDI4_9BURK</name>
<dbReference type="PANTHER" id="PTHR30405:SF11">
    <property type="entry name" value="RNA-GUIDED DNA ENDONUCLEASE RV2885C-RELATED"/>
    <property type="match status" value="1"/>
</dbReference>
<keyword evidence="4" id="KW-1185">Reference proteome</keyword>
<dbReference type="Proteomes" id="UP000004956">
    <property type="component" value="Unassembled WGS sequence"/>
</dbReference>
<dbReference type="NCBIfam" id="TIGR01766">
    <property type="entry name" value="IS200/IS605 family accessory protein TnpB-like domain"/>
    <property type="match status" value="1"/>
</dbReference>
<proteinExistence type="predicted"/>
<dbReference type="STRING" id="762967.HMPREF9440_00793"/>
<keyword evidence="1" id="KW-0238">DNA-binding</keyword>
<organism evidence="3 4">
    <name type="scientific">Sutterella parvirubra YIT 11816</name>
    <dbReference type="NCBI Taxonomy" id="762967"/>
    <lineage>
        <taxon>Bacteria</taxon>
        <taxon>Pseudomonadati</taxon>
        <taxon>Pseudomonadota</taxon>
        <taxon>Betaproteobacteria</taxon>
        <taxon>Burkholderiales</taxon>
        <taxon>Sutterellaceae</taxon>
        <taxon>Sutterella</taxon>
    </lineage>
</organism>
<evidence type="ECO:0000313" key="3">
    <source>
        <dbReference type="EMBL" id="EHY31824.1"/>
    </source>
</evidence>
<dbReference type="Pfam" id="PF07282">
    <property type="entry name" value="Cas12f1-like_TNB"/>
    <property type="match status" value="1"/>
</dbReference>
<dbReference type="NCBIfam" id="NF040570">
    <property type="entry name" value="guided_TnpB"/>
    <property type="match status" value="1"/>
</dbReference>
<accession>H3KDI4</accession>
<dbReference type="EMBL" id="AFBQ01000108">
    <property type="protein sequence ID" value="EHY31824.1"/>
    <property type="molecule type" value="Genomic_DNA"/>
</dbReference>
<evidence type="ECO:0000256" key="1">
    <source>
        <dbReference type="ARBA" id="ARBA00023125"/>
    </source>
</evidence>
<gene>
    <name evidence="3" type="ORF">HMPREF9440_00793</name>
</gene>
<dbReference type="InterPro" id="IPR010095">
    <property type="entry name" value="Cas12f1-like_TNB"/>
</dbReference>
<evidence type="ECO:0000259" key="2">
    <source>
        <dbReference type="Pfam" id="PF07282"/>
    </source>
</evidence>
<dbReference type="AlphaFoldDB" id="H3KDI4"/>
<reference evidence="3 4" key="1">
    <citation type="submission" date="2011-11" db="EMBL/GenBank/DDBJ databases">
        <authorList>
            <person name="Weinstock G."/>
            <person name="Sodergren E."/>
            <person name="Clifton S."/>
            <person name="Fulton L."/>
            <person name="Fulton B."/>
            <person name="Courtney L."/>
            <person name="Fronick C."/>
            <person name="Harrison M."/>
            <person name="Strong C."/>
            <person name="Farmer C."/>
            <person name="Delahaunty K."/>
            <person name="Markovic C."/>
            <person name="Hall O."/>
            <person name="Minx P."/>
            <person name="Tomlinson C."/>
            <person name="Mitreva M."/>
            <person name="Hou S."/>
            <person name="Chen J."/>
            <person name="Wollam A."/>
            <person name="Pepin K.H."/>
            <person name="Johnson M."/>
            <person name="Bhonagiri V."/>
            <person name="Zhang X."/>
            <person name="Suruliraj S."/>
            <person name="Warren W."/>
            <person name="Chinwalla A."/>
            <person name="Mardis E.R."/>
            <person name="Wilson R.K."/>
        </authorList>
    </citation>
    <scope>NUCLEOTIDE SEQUENCE [LARGE SCALE GENOMIC DNA]</scope>
    <source>
        <strain evidence="3 4">YIT 11816</strain>
    </source>
</reference>
<dbReference type="HOGENOM" id="CLU_1258578_0_0_4"/>
<dbReference type="GO" id="GO:0003677">
    <property type="term" value="F:DNA binding"/>
    <property type="evidence" value="ECO:0007669"/>
    <property type="project" value="UniProtKB-KW"/>
</dbReference>
<comment type="caution">
    <text evidence="3">The sequence shown here is derived from an EMBL/GenBank/DDBJ whole genome shotgun (WGS) entry which is preliminary data.</text>
</comment>
<sequence>KGKRGKPGHWELHIAVEQPSRKVSLEGLTKDQVEGTDVGENNMAATTHGLWKGGRLKYDRDCYLALRKRLQCNGSRSANQHLRKASGRERRHVKHVNNVVSKQIVQEAKANGIRVIVLEDLTHIRDRIKAGLRVRTRLHRWPFRELQEMIVHKAAREGIEVVFVDPRYTSQTCSKCKALGKRRKHRFVCSNCGNRAHADVNSACNLRDLGYQWITQGEK</sequence>
<dbReference type="RefSeq" id="WP_008541481.1">
    <property type="nucleotide sequence ID" value="NZ_JH604919.1"/>
</dbReference>
<feature type="non-terminal residue" evidence="3">
    <location>
        <position position="1"/>
    </location>
</feature>